<evidence type="ECO:0000256" key="2">
    <source>
        <dbReference type="ARBA" id="ARBA00022553"/>
    </source>
</evidence>
<accession>A0A0A1USA8</accession>
<feature type="domain" description="Carrier" evidence="3">
    <location>
        <begin position="478"/>
        <end position="555"/>
    </location>
</feature>
<dbReference type="Gene3D" id="1.10.1200.10">
    <property type="entry name" value="ACP-like"/>
    <property type="match status" value="1"/>
</dbReference>
<protein>
    <submittedName>
        <fullName evidence="4">Acyl carrier protein</fullName>
    </submittedName>
</protein>
<dbReference type="Gene3D" id="3.10.129.110">
    <property type="entry name" value="Polyketide synthase dehydratase"/>
    <property type="match status" value="2"/>
</dbReference>
<dbReference type="EMBL" id="JELW01000026">
    <property type="protein sequence ID" value="EXU98417.1"/>
    <property type="molecule type" value="Genomic_DNA"/>
</dbReference>
<dbReference type="InterPro" id="IPR016035">
    <property type="entry name" value="Acyl_Trfase/lysoPLipase"/>
</dbReference>
<dbReference type="GO" id="GO:0004312">
    <property type="term" value="F:fatty acid synthase activity"/>
    <property type="evidence" value="ECO:0007669"/>
    <property type="project" value="TreeGrafter"/>
</dbReference>
<dbReference type="Gene3D" id="3.30.70.3290">
    <property type="match status" value="1"/>
</dbReference>
<dbReference type="InterPro" id="IPR001227">
    <property type="entry name" value="Ac_transferase_dom_sf"/>
</dbReference>
<dbReference type="PROSITE" id="PS50075">
    <property type="entry name" value="CARRIER"/>
    <property type="match status" value="1"/>
</dbReference>
<reference evidence="4 5" key="1">
    <citation type="submission" date="2014-02" db="EMBL/GenBank/DDBJ databases">
        <title>The genome sequence of the entomopathogenic fungus Metarhizium robertsii ARSEF 2575.</title>
        <authorList>
            <person name="Giuliano Garisto Donzelli B."/>
            <person name="Roe B.A."/>
            <person name="Macmil S.L."/>
            <person name="Krasnoff S.B."/>
            <person name="Gibson D.M."/>
        </authorList>
    </citation>
    <scope>NUCLEOTIDE SEQUENCE [LARGE SCALE GENOMIC DNA]</scope>
    <source>
        <strain evidence="4 5">ARSEF 2575</strain>
    </source>
</reference>
<evidence type="ECO:0000313" key="5">
    <source>
        <dbReference type="Proteomes" id="UP000030151"/>
    </source>
</evidence>
<dbReference type="PANTHER" id="PTHR43775:SF40">
    <property type="entry name" value="NORSOLORINIC ACID SYNTHASE STCA"/>
    <property type="match status" value="1"/>
</dbReference>
<dbReference type="GO" id="GO:0044550">
    <property type="term" value="P:secondary metabolite biosynthetic process"/>
    <property type="evidence" value="ECO:0007669"/>
    <property type="project" value="TreeGrafter"/>
</dbReference>
<comment type="caution">
    <text evidence="4">The sequence shown here is derived from an EMBL/GenBank/DDBJ whole genome shotgun (WGS) entry which is preliminary data.</text>
</comment>
<dbReference type="InterPro" id="IPR042104">
    <property type="entry name" value="PKS_dehydratase_sf"/>
</dbReference>
<dbReference type="InterPro" id="IPR050091">
    <property type="entry name" value="PKS_NRPS_Biosynth_Enz"/>
</dbReference>
<dbReference type="SUPFAM" id="SSF52151">
    <property type="entry name" value="FabD/lysophospholipase-like"/>
    <property type="match status" value="1"/>
</dbReference>
<dbReference type="PANTHER" id="PTHR43775">
    <property type="entry name" value="FATTY ACID SYNTHASE"/>
    <property type="match status" value="1"/>
</dbReference>
<keyword evidence="2" id="KW-0597">Phosphoprotein</keyword>
<sequence length="604" mass="66641">MPIQTPFIKDAQKAVFRKPQLPVLSPLDGTVVQHGDIFGPEYIVRHARELVQITKCLQSAFSASMLTKSSFAIEFSPHSVVPGMIRATLGSDITVLRTLRRITDPWEVLTKSLCSLYASGSPVKWDGCFADILSARKVIELPAYNWDLKSFWIPHRNDWTLTKGDIPVHQCRVAAELDNTIHEVLEERITSNRHEVVTECDVNRADVRPFIRGHTVDGFSLCTQAVYADIGFSIGAYALERFQPPFPERLITITDMELTRALVDSADWKQFLRCTAKINLASKDANLRIAAYYKLPNMIEHLDRMRRQLAEGKTCRFSGPVAYRLVSALAEFNSDHYCVDDVLYDNELYECIQVLFEAIRGNCQYFAHVRMIPGDRSLWEGDVTIFTDDRIAGLVEGIQEVPRRLLKFILTQAANPLKFKTKSAKETRSIPQPTQEGALDITFATTPAAKGAPILASPVVVAPKATASARKASPEVLACVNSLISNAIGIIAEQSGIPLSDVRDETRFDDIGIDSQHALIITSLFSEELGSTADSTLFLGNSTVAGLKRALGRSPLSSTLPECQGSTEVGDSTPAIQSIYYYNRVAKSTLAGSTRSDGVLRGGV</sequence>
<keyword evidence="1" id="KW-0596">Phosphopantetheine</keyword>
<dbReference type="InterPro" id="IPR009081">
    <property type="entry name" value="PP-bd_ACP"/>
</dbReference>
<organism evidence="4 5">
    <name type="scientific">Metarhizium robertsii</name>
    <dbReference type="NCBI Taxonomy" id="568076"/>
    <lineage>
        <taxon>Eukaryota</taxon>
        <taxon>Fungi</taxon>
        <taxon>Dikarya</taxon>
        <taxon>Ascomycota</taxon>
        <taxon>Pezizomycotina</taxon>
        <taxon>Sordariomycetes</taxon>
        <taxon>Hypocreomycetidae</taxon>
        <taxon>Hypocreales</taxon>
        <taxon>Clavicipitaceae</taxon>
        <taxon>Metarhizium</taxon>
    </lineage>
</organism>
<dbReference type="Pfam" id="PF00550">
    <property type="entry name" value="PP-binding"/>
    <property type="match status" value="1"/>
</dbReference>
<evidence type="ECO:0000259" key="3">
    <source>
        <dbReference type="PROSITE" id="PS50075"/>
    </source>
</evidence>
<dbReference type="GO" id="GO:0006633">
    <property type="term" value="P:fatty acid biosynthetic process"/>
    <property type="evidence" value="ECO:0007669"/>
    <property type="project" value="TreeGrafter"/>
</dbReference>
<name>A0A0A1USA8_9HYPO</name>
<gene>
    <name evidence="4" type="ORF">X797_008364</name>
</gene>
<proteinExistence type="predicted"/>
<dbReference type="InterPro" id="IPR036736">
    <property type="entry name" value="ACP-like_sf"/>
</dbReference>
<evidence type="ECO:0000256" key="1">
    <source>
        <dbReference type="ARBA" id="ARBA00022450"/>
    </source>
</evidence>
<evidence type="ECO:0000313" key="4">
    <source>
        <dbReference type="EMBL" id="EXU98417.1"/>
    </source>
</evidence>
<dbReference type="AlphaFoldDB" id="A0A0A1USA8"/>
<dbReference type="Proteomes" id="UP000030151">
    <property type="component" value="Unassembled WGS sequence"/>
</dbReference>
<dbReference type="Gene3D" id="3.40.366.10">
    <property type="entry name" value="Malonyl-Coenzyme A Acyl Carrier Protein, domain 2"/>
    <property type="match status" value="1"/>
</dbReference>
<dbReference type="SUPFAM" id="SSF47336">
    <property type="entry name" value="ACP-like"/>
    <property type="match status" value="1"/>
</dbReference>
<dbReference type="HOGENOM" id="CLU_452033_0_0_1"/>